<name>A0A9D4HKA6_DREPO</name>
<sequence length="96" mass="11101">MAEEQRALWVSMPANANMNNAMQQFSKTDYETSDQHKEEGNSRSTRDEKDSKEIVRFLNDHSPFDESDSNLRNIETGVTADGRVNVETANRWARHR</sequence>
<dbReference type="Proteomes" id="UP000828390">
    <property type="component" value="Unassembled WGS sequence"/>
</dbReference>
<dbReference type="AlphaFoldDB" id="A0A9D4HKA6"/>
<feature type="compositionally biased region" description="Basic and acidic residues" evidence="1">
    <location>
        <begin position="28"/>
        <end position="52"/>
    </location>
</feature>
<evidence type="ECO:0000313" key="2">
    <source>
        <dbReference type="EMBL" id="KAH3721712.1"/>
    </source>
</evidence>
<gene>
    <name evidence="2" type="ORF">DPMN_064660</name>
</gene>
<accession>A0A9D4HKA6</accession>
<reference evidence="2" key="2">
    <citation type="submission" date="2020-11" db="EMBL/GenBank/DDBJ databases">
        <authorList>
            <person name="McCartney M.A."/>
            <person name="Auch B."/>
            <person name="Kono T."/>
            <person name="Mallez S."/>
            <person name="Becker A."/>
            <person name="Gohl D.M."/>
            <person name="Silverstein K.A.T."/>
            <person name="Koren S."/>
            <person name="Bechman K.B."/>
            <person name="Herman A."/>
            <person name="Abrahante J.E."/>
            <person name="Garbe J."/>
        </authorList>
    </citation>
    <scope>NUCLEOTIDE SEQUENCE</scope>
    <source>
        <strain evidence="2">Duluth1</strain>
        <tissue evidence="2">Whole animal</tissue>
    </source>
</reference>
<feature type="compositionally biased region" description="Low complexity" evidence="1">
    <location>
        <begin position="13"/>
        <end position="22"/>
    </location>
</feature>
<evidence type="ECO:0000313" key="3">
    <source>
        <dbReference type="Proteomes" id="UP000828390"/>
    </source>
</evidence>
<reference evidence="2" key="1">
    <citation type="journal article" date="2019" name="bioRxiv">
        <title>The Genome of the Zebra Mussel, Dreissena polymorpha: A Resource for Invasive Species Research.</title>
        <authorList>
            <person name="McCartney M.A."/>
            <person name="Auch B."/>
            <person name="Kono T."/>
            <person name="Mallez S."/>
            <person name="Zhang Y."/>
            <person name="Obille A."/>
            <person name="Becker A."/>
            <person name="Abrahante J.E."/>
            <person name="Garbe J."/>
            <person name="Badalamenti J.P."/>
            <person name="Herman A."/>
            <person name="Mangelson H."/>
            <person name="Liachko I."/>
            <person name="Sullivan S."/>
            <person name="Sone E.D."/>
            <person name="Koren S."/>
            <person name="Silverstein K.A.T."/>
            <person name="Beckman K.B."/>
            <person name="Gohl D.M."/>
        </authorList>
    </citation>
    <scope>NUCLEOTIDE SEQUENCE</scope>
    <source>
        <strain evidence="2">Duluth1</strain>
        <tissue evidence="2">Whole animal</tissue>
    </source>
</reference>
<dbReference type="EMBL" id="JAIWYP010000013">
    <property type="protein sequence ID" value="KAH3721712.1"/>
    <property type="molecule type" value="Genomic_DNA"/>
</dbReference>
<keyword evidence="3" id="KW-1185">Reference proteome</keyword>
<organism evidence="2 3">
    <name type="scientific">Dreissena polymorpha</name>
    <name type="common">Zebra mussel</name>
    <name type="synonym">Mytilus polymorpha</name>
    <dbReference type="NCBI Taxonomy" id="45954"/>
    <lineage>
        <taxon>Eukaryota</taxon>
        <taxon>Metazoa</taxon>
        <taxon>Spiralia</taxon>
        <taxon>Lophotrochozoa</taxon>
        <taxon>Mollusca</taxon>
        <taxon>Bivalvia</taxon>
        <taxon>Autobranchia</taxon>
        <taxon>Heteroconchia</taxon>
        <taxon>Euheterodonta</taxon>
        <taxon>Imparidentia</taxon>
        <taxon>Neoheterodontei</taxon>
        <taxon>Myida</taxon>
        <taxon>Dreissenoidea</taxon>
        <taxon>Dreissenidae</taxon>
        <taxon>Dreissena</taxon>
    </lineage>
</organism>
<evidence type="ECO:0000256" key="1">
    <source>
        <dbReference type="SAM" id="MobiDB-lite"/>
    </source>
</evidence>
<protein>
    <submittedName>
        <fullName evidence="2">Uncharacterized protein</fullName>
    </submittedName>
</protein>
<feature type="region of interest" description="Disordered" evidence="1">
    <location>
        <begin position="13"/>
        <end position="52"/>
    </location>
</feature>
<comment type="caution">
    <text evidence="2">The sequence shown here is derived from an EMBL/GenBank/DDBJ whole genome shotgun (WGS) entry which is preliminary data.</text>
</comment>
<proteinExistence type="predicted"/>